<dbReference type="EMBL" id="JABFAF010274198">
    <property type="protein sequence ID" value="MBA0879133.1"/>
    <property type="molecule type" value="Genomic_DNA"/>
</dbReference>
<sequence length="132" mass="15273">MAKTKEREQTTKLDDLEVVSIGSPYKGLWEKNYWSSSRGKDRYPYPVGYQAVQAHNGSIYKTEIHEGPRGPLFVRIIKQKCASIYMQISCDGQSCSEQTPDIAWEKFQKMLCPHLKIWHGKRFSCKIDDVEV</sequence>
<dbReference type="PROSITE" id="PS51542">
    <property type="entry name" value="FYRN"/>
    <property type="match status" value="1"/>
</dbReference>
<dbReference type="Proteomes" id="UP000593576">
    <property type="component" value="Unassembled WGS sequence"/>
</dbReference>
<reference evidence="1 2" key="1">
    <citation type="journal article" date="2019" name="Genome Biol. Evol.">
        <title>Insights into the evolution of the New World diploid cottons (Gossypium, subgenus Houzingenia) based on genome sequencing.</title>
        <authorList>
            <person name="Grover C.E."/>
            <person name="Arick M.A. 2nd"/>
            <person name="Thrash A."/>
            <person name="Conover J.L."/>
            <person name="Sanders W.S."/>
            <person name="Peterson D.G."/>
            <person name="Frelichowski J.E."/>
            <person name="Scheffler J.A."/>
            <person name="Scheffler B.E."/>
            <person name="Wendel J.F."/>
        </authorList>
    </citation>
    <scope>NUCLEOTIDE SEQUENCE [LARGE SCALE GENOMIC DNA]</scope>
    <source>
        <strain evidence="1">1</strain>
        <tissue evidence="1">Leaf</tissue>
    </source>
</reference>
<dbReference type="Gene3D" id="3.30.160.360">
    <property type="match status" value="1"/>
</dbReference>
<keyword evidence="2" id="KW-1185">Reference proteome</keyword>
<evidence type="ECO:0000313" key="2">
    <source>
        <dbReference type="Proteomes" id="UP000593576"/>
    </source>
</evidence>
<evidence type="ECO:0008006" key="3">
    <source>
        <dbReference type="Google" id="ProtNLM"/>
    </source>
</evidence>
<dbReference type="GO" id="GO:0051726">
    <property type="term" value="P:regulation of cell cycle"/>
    <property type="evidence" value="ECO:0007669"/>
    <property type="project" value="TreeGrafter"/>
</dbReference>
<dbReference type="OrthoDB" id="1928087at2759"/>
<dbReference type="PANTHER" id="PTHR22715:SF1">
    <property type="entry name" value="DNA BINDING PROTEIN"/>
    <property type="match status" value="1"/>
</dbReference>
<gene>
    <name evidence="1" type="ORF">Goshw_003925</name>
</gene>
<organism evidence="1 2">
    <name type="scientific">Gossypium schwendimanii</name>
    <name type="common">Cotton</name>
    <dbReference type="NCBI Taxonomy" id="34291"/>
    <lineage>
        <taxon>Eukaryota</taxon>
        <taxon>Viridiplantae</taxon>
        <taxon>Streptophyta</taxon>
        <taxon>Embryophyta</taxon>
        <taxon>Tracheophyta</taxon>
        <taxon>Spermatophyta</taxon>
        <taxon>Magnoliopsida</taxon>
        <taxon>eudicotyledons</taxon>
        <taxon>Gunneridae</taxon>
        <taxon>Pentapetalae</taxon>
        <taxon>rosids</taxon>
        <taxon>malvids</taxon>
        <taxon>Malvales</taxon>
        <taxon>Malvaceae</taxon>
        <taxon>Malvoideae</taxon>
        <taxon>Gossypium</taxon>
    </lineage>
</organism>
<evidence type="ECO:0000313" key="1">
    <source>
        <dbReference type="EMBL" id="MBA0879133.1"/>
    </source>
</evidence>
<accession>A0A7J9N730</accession>
<dbReference type="AlphaFoldDB" id="A0A7J9N730"/>
<dbReference type="InterPro" id="IPR040092">
    <property type="entry name" value="TBRG1"/>
</dbReference>
<dbReference type="InterPro" id="IPR003888">
    <property type="entry name" value="FYrich_N"/>
</dbReference>
<name>A0A7J9N730_GOSSC</name>
<protein>
    <recommendedName>
        <fullName evidence="3">FYR N-terminal domain-containing protein</fullName>
    </recommendedName>
</protein>
<comment type="caution">
    <text evidence="1">The sequence shown here is derived from an EMBL/GenBank/DDBJ whole genome shotgun (WGS) entry which is preliminary data.</text>
</comment>
<dbReference type="PANTHER" id="PTHR22715">
    <property type="entry name" value="TRANSFORMING GROWTH FACTOR BETA REGULATED GENE 1"/>
    <property type="match status" value="1"/>
</dbReference>
<proteinExistence type="predicted"/>
<dbReference type="GO" id="GO:0005634">
    <property type="term" value="C:nucleus"/>
    <property type="evidence" value="ECO:0007669"/>
    <property type="project" value="InterPro"/>
</dbReference>